<feature type="region of interest" description="Disordered" evidence="4">
    <location>
        <begin position="462"/>
        <end position="522"/>
    </location>
</feature>
<feature type="region of interest" description="Disordered" evidence="4">
    <location>
        <begin position="77"/>
        <end position="97"/>
    </location>
</feature>
<dbReference type="PROSITE" id="PS51676">
    <property type="entry name" value="FF"/>
    <property type="match status" value="2"/>
</dbReference>
<dbReference type="FunFam" id="1.10.10.440:FF:000004">
    <property type="entry name" value="Transcription elongation regulator 1 like"/>
    <property type="match status" value="1"/>
</dbReference>
<dbReference type="InterPro" id="IPR045148">
    <property type="entry name" value="TCRG1-like"/>
</dbReference>
<feature type="region of interest" description="Disordered" evidence="4">
    <location>
        <begin position="362"/>
        <end position="425"/>
    </location>
</feature>
<reference evidence="7 8" key="1">
    <citation type="submission" date="2018-11" db="EMBL/GenBank/DDBJ databases">
        <title>Haplotype-resolved cattle genomes.</title>
        <authorList>
            <person name="Low W.Y."/>
            <person name="Tearle R."/>
            <person name="Bickhart D.M."/>
            <person name="Rosen B.D."/>
            <person name="Koren S."/>
            <person name="Rhie A."/>
            <person name="Hiendleder S."/>
            <person name="Phillippy A.M."/>
            <person name="Smith T.P.L."/>
            <person name="Williams J.L."/>
        </authorList>
    </citation>
    <scope>NUCLEOTIDE SEQUENCE [LARGE SCALE GENOMIC DNA]</scope>
</reference>
<evidence type="ECO:0000256" key="4">
    <source>
        <dbReference type="SAM" id="MobiDB-lite"/>
    </source>
</evidence>
<dbReference type="PANTHER" id="PTHR15377:SF5">
    <property type="entry name" value="TRANSCRIPTION ELONGATION REGULATOR 1-LIKE PROTEIN"/>
    <property type="match status" value="1"/>
</dbReference>
<evidence type="ECO:0000256" key="3">
    <source>
        <dbReference type="SAM" id="Coils"/>
    </source>
</evidence>
<organism evidence="7 8">
    <name type="scientific">Bos indicus x Bos taurus</name>
    <name type="common">Hybrid cattle</name>
    <dbReference type="NCBI Taxonomy" id="30522"/>
    <lineage>
        <taxon>Eukaryota</taxon>
        <taxon>Metazoa</taxon>
        <taxon>Chordata</taxon>
        <taxon>Craniata</taxon>
        <taxon>Vertebrata</taxon>
        <taxon>Euteleostomi</taxon>
        <taxon>Mammalia</taxon>
        <taxon>Eutheria</taxon>
        <taxon>Laurasiatheria</taxon>
        <taxon>Artiodactyla</taxon>
        <taxon>Ruminantia</taxon>
        <taxon>Pecora</taxon>
        <taxon>Bovidae</taxon>
        <taxon>Bovinae</taxon>
        <taxon>Bos</taxon>
    </lineage>
</organism>
<dbReference type="FunFam" id="2.20.70.10:FF:000049">
    <property type="entry name" value="Transcription elongation regulator 1-like"/>
    <property type="match status" value="1"/>
</dbReference>
<evidence type="ECO:0000313" key="7">
    <source>
        <dbReference type="Ensembl" id="ENSBIXP00000030555.1"/>
    </source>
</evidence>
<dbReference type="SUPFAM" id="SSF51045">
    <property type="entry name" value="WW domain"/>
    <property type="match status" value="1"/>
</dbReference>
<evidence type="ECO:0000256" key="1">
    <source>
        <dbReference type="ARBA" id="ARBA00022737"/>
    </source>
</evidence>
<name>A0A4W2EF55_BOBOX</name>
<evidence type="ECO:0000313" key="8">
    <source>
        <dbReference type="Proteomes" id="UP000314981"/>
    </source>
</evidence>
<feature type="domain" description="FF" evidence="6">
    <location>
        <begin position="597"/>
        <end position="652"/>
    </location>
</feature>
<dbReference type="GO" id="GO:0003712">
    <property type="term" value="F:transcription coregulator activity"/>
    <property type="evidence" value="ECO:0007669"/>
    <property type="project" value="TreeGrafter"/>
</dbReference>
<evidence type="ECO:0000256" key="2">
    <source>
        <dbReference type="ARBA" id="ARBA00073866"/>
    </source>
</evidence>
<dbReference type="Pfam" id="PF01846">
    <property type="entry name" value="FF"/>
    <property type="match status" value="2"/>
</dbReference>
<dbReference type="Pfam" id="PF23517">
    <property type="entry name" value="WW_TCERG1"/>
    <property type="match status" value="1"/>
</dbReference>
<accession>A0A4W2EF55</accession>
<gene>
    <name evidence="7" type="primary">TCERG1L</name>
</gene>
<dbReference type="InterPro" id="IPR036517">
    <property type="entry name" value="FF_domain_sf"/>
</dbReference>
<dbReference type="Gene3D" id="2.20.70.10">
    <property type="match status" value="1"/>
</dbReference>
<dbReference type="FunFam" id="1.10.10.440:FF:000001">
    <property type="entry name" value="Transcription elongation regulator 1 like"/>
    <property type="match status" value="1"/>
</dbReference>
<dbReference type="PANTHER" id="PTHR15377">
    <property type="entry name" value="TRANSCRIPTION ELONGATION REGULATOR 1"/>
    <property type="match status" value="1"/>
</dbReference>
<dbReference type="InterPro" id="IPR001202">
    <property type="entry name" value="WW_dom"/>
</dbReference>
<dbReference type="GO" id="GO:0005634">
    <property type="term" value="C:nucleus"/>
    <property type="evidence" value="ECO:0007669"/>
    <property type="project" value="TreeGrafter"/>
</dbReference>
<feature type="coiled-coil region" evidence="3">
    <location>
        <begin position="584"/>
        <end position="611"/>
    </location>
</feature>
<sequence>MRSCSGHGGPFMPALKSTLHNTSLCFRRQESPSPNAPEKHWACAVAALRFLRRPKEFISTWKSPSSYLVRAAQSWAGSQGRHPRERPRGTRVCSRTEVSRGARRLAATACDQRQARLRGAGRERDPAGGVVVLGPKQRRAALRRPRAVGKGAAQFWIQYSPGPAHNGQSQRPPDVLCKGPEATCPESGTWVLRRGWLFGGHSPSIGLSPSSSVELVPIFPHVCTSALPLPVGKSWIDKRIPNCKIFLNNSLALDSTWIYPEESRLFHGPQKPQLLTNQVAVSLSRPAPASRPLPTVLIAPQPLPGGCHSSLRPLGSSPTVAVAAAATAVVSMDPEGLGGPAPSRVQPCHLLTLAPIRMPLRTAPFPDKSRERSRAPCPPALVLHAERKSPAGEGEDKEPPSILVASEDGAPEGTRPVASTPVPGSPWCVVWTGDDRVFFFNPTMQLSVWEKPMDLRNRGDLNRIIEDPPHKRKLEAAATEPSDGSSSEDSREDPDVKTKRNRTEGHVSPSAEEAERQDVGAKTPLPQILLPLEERVTHFRDMLLERGVSAFSTWEKELHKIVFDPRYLLLNSEERKQIFEQFVKTRIKEEYKEKKSKLLLAKEEFKKLLEESKLSPRTTFKEFAEKYGRDQRFRLVQKRKDQEHFFNQFILILKKRDKENRLRLRKMR</sequence>
<evidence type="ECO:0000259" key="5">
    <source>
        <dbReference type="PROSITE" id="PS50020"/>
    </source>
</evidence>
<dbReference type="SMART" id="SM00441">
    <property type="entry name" value="FF"/>
    <property type="match status" value="2"/>
</dbReference>
<keyword evidence="1" id="KW-0677">Repeat</keyword>
<keyword evidence="3" id="KW-0175">Coiled coil</keyword>
<proteinExistence type="predicted"/>
<dbReference type="GO" id="GO:0070063">
    <property type="term" value="F:RNA polymerase binding"/>
    <property type="evidence" value="ECO:0007669"/>
    <property type="project" value="InterPro"/>
</dbReference>
<dbReference type="InterPro" id="IPR036020">
    <property type="entry name" value="WW_dom_sf"/>
</dbReference>
<dbReference type="PROSITE" id="PS50020">
    <property type="entry name" value="WW_DOMAIN_2"/>
    <property type="match status" value="1"/>
</dbReference>
<feature type="compositionally biased region" description="Basic and acidic residues" evidence="4">
    <location>
        <begin position="493"/>
        <end position="505"/>
    </location>
</feature>
<dbReference type="Ensembl" id="ENSBIXT00000003740.1">
    <property type="protein sequence ID" value="ENSBIXP00000030555.1"/>
    <property type="gene ID" value="ENSBIXG00000001103.1"/>
</dbReference>
<protein>
    <recommendedName>
        <fullName evidence="2">Transcription elongation regulator 1-like protein</fullName>
    </recommendedName>
</protein>
<reference evidence="7" key="3">
    <citation type="submission" date="2025-09" db="UniProtKB">
        <authorList>
            <consortium name="Ensembl"/>
        </authorList>
    </citation>
    <scope>IDENTIFICATION</scope>
</reference>
<evidence type="ECO:0000259" key="6">
    <source>
        <dbReference type="PROSITE" id="PS51676"/>
    </source>
</evidence>
<dbReference type="CDD" id="cd00201">
    <property type="entry name" value="WW"/>
    <property type="match status" value="1"/>
</dbReference>
<dbReference type="Proteomes" id="UP000314981">
    <property type="component" value="Chromosome 26"/>
</dbReference>
<feature type="domain" description="WW" evidence="5">
    <location>
        <begin position="425"/>
        <end position="454"/>
    </location>
</feature>
<dbReference type="SUPFAM" id="SSF81698">
    <property type="entry name" value="FF domain"/>
    <property type="match status" value="2"/>
</dbReference>
<dbReference type="STRING" id="30522.A0A4W2EF55"/>
<feature type="domain" description="FF" evidence="6">
    <location>
        <begin position="532"/>
        <end position="585"/>
    </location>
</feature>
<keyword evidence="8" id="KW-1185">Reference proteome</keyword>
<dbReference type="AlphaFoldDB" id="A0A4W2EF55"/>
<dbReference type="InterPro" id="IPR002713">
    <property type="entry name" value="FF_domain"/>
</dbReference>
<reference evidence="7" key="2">
    <citation type="submission" date="2025-08" db="UniProtKB">
        <authorList>
            <consortium name="Ensembl"/>
        </authorList>
    </citation>
    <scope>IDENTIFICATION</scope>
</reference>
<dbReference type="SMART" id="SM00456">
    <property type="entry name" value="WW"/>
    <property type="match status" value="1"/>
</dbReference>
<dbReference type="InterPro" id="IPR057565">
    <property type="entry name" value="WW_TCRG1_3rd"/>
</dbReference>
<dbReference type="Gene3D" id="1.10.10.440">
    <property type="entry name" value="FF domain"/>
    <property type="match status" value="2"/>
</dbReference>